<dbReference type="EMBL" id="CP015902">
    <property type="protein sequence ID" value="ARE20762.1"/>
    <property type="molecule type" value="Genomic_DNA"/>
</dbReference>
<protein>
    <submittedName>
        <fullName evidence="1">Uncharacterized protein</fullName>
    </submittedName>
</protein>
<name>A0A1V0P1T2_LACLL</name>
<accession>A0A1V0P1T2</accession>
<evidence type="ECO:0000313" key="2">
    <source>
        <dbReference type="Proteomes" id="UP000192095"/>
    </source>
</evidence>
<gene>
    <name evidence="1" type="ORF">LLUC06_1217</name>
</gene>
<proteinExistence type="predicted"/>
<organism evidence="1 2">
    <name type="scientific">Lactococcus lactis subsp. lactis</name>
    <name type="common">Streptococcus lactis</name>
    <dbReference type="NCBI Taxonomy" id="1360"/>
    <lineage>
        <taxon>Bacteria</taxon>
        <taxon>Bacillati</taxon>
        <taxon>Bacillota</taxon>
        <taxon>Bacilli</taxon>
        <taxon>Lactobacillales</taxon>
        <taxon>Streptococcaceae</taxon>
        <taxon>Lactococcus</taxon>
    </lineage>
</organism>
<reference evidence="1 2" key="1">
    <citation type="journal article" date="2017" name="BMC Genomics">
        <title>Comparative and functional genomics of the Lactococcus lactis taxon; insights into evolution and niche adaptation.</title>
        <authorList>
            <person name="Kelleher P."/>
            <person name="Bottacini F."/>
            <person name="Mahony J."/>
            <person name="Kilcawley K.N."/>
            <person name="van Sinderen D."/>
        </authorList>
    </citation>
    <scope>NUCLEOTIDE SEQUENCE [LARGE SCALE GENOMIC DNA]</scope>
    <source>
        <strain evidence="1 2">UC06</strain>
    </source>
</reference>
<dbReference type="Proteomes" id="UP000192095">
    <property type="component" value="Chromosome"/>
</dbReference>
<evidence type="ECO:0000313" key="1">
    <source>
        <dbReference type="EMBL" id="ARE20762.1"/>
    </source>
</evidence>
<dbReference type="AlphaFoldDB" id="A0A1V0P1T2"/>
<sequence>MDFEKIKSLAEVMEVRSTKDSAQAVDSEMNTKYC</sequence>